<gene>
    <name evidence="2" type="ORF">HPBE_LOCUS8743</name>
</gene>
<dbReference type="InterPro" id="IPR006150">
    <property type="entry name" value="Cys_repeat_1"/>
</dbReference>
<dbReference type="PANTHER" id="PTHR46339">
    <property type="entry name" value="PROTEIN CBG15282-RELATED"/>
    <property type="match status" value="1"/>
</dbReference>
<dbReference type="Proteomes" id="UP000050761">
    <property type="component" value="Unassembled WGS sequence"/>
</dbReference>
<dbReference type="InterPro" id="IPR036880">
    <property type="entry name" value="Kunitz_BPTI_sf"/>
</dbReference>
<dbReference type="InterPro" id="IPR002223">
    <property type="entry name" value="Kunitz_BPTI"/>
</dbReference>
<dbReference type="Pfam" id="PF00014">
    <property type="entry name" value="Kunitz_BPTI"/>
    <property type="match status" value="4"/>
</dbReference>
<dbReference type="SMART" id="SM00289">
    <property type="entry name" value="WR1"/>
    <property type="match status" value="4"/>
</dbReference>
<dbReference type="SMART" id="SM00131">
    <property type="entry name" value="KU"/>
    <property type="match status" value="4"/>
</dbReference>
<dbReference type="WBParaSite" id="HPBE_0000874201-mRNA-1">
    <property type="protein sequence ID" value="HPBE_0000874201-mRNA-1"/>
    <property type="gene ID" value="HPBE_0000874201"/>
</dbReference>
<evidence type="ECO:0000313" key="3">
    <source>
        <dbReference type="Proteomes" id="UP000050761"/>
    </source>
</evidence>
<name>A0A3P8BYG9_HELPZ</name>
<dbReference type="PANTHER" id="PTHR46339:SF2">
    <property type="entry name" value="BPTI_KUNITZ INHIBITOR DOMAIN-CONTAINING PROTEIN"/>
    <property type="match status" value="1"/>
</dbReference>
<evidence type="ECO:0000313" key="4">
    <source>
        <dbReference type="WBParaSite" id="HPBE_0000874201-mRNA-1"/>
    </source>
</evidence>
<dbReference type="CDD" id="cd22593">
    <property type="entry name" value="Kunitz_conkunitzin"/>
    <property type="match status" value="4"/>
</dbReference>
<proteinExistence type="predicted"/>
<dbReference type="AlphaFoldDB" id="A0A3P8BYG9"/>
<dbReference type="Gene3D" id="4.10.410.10">
    <property type="entry name" value="Pancreatic trypsin inhibitor Kunitz domain"/>
    <property type="match status" value="4"/>
</dbReference>
<organism evidence="2">
    <name type="scientific">Heligmosomoides polygyrus</name>
    <name type="common">Parasitic roundworm</name>
    <dbReference type="NCBI Taxonomy" id="6339"/>
    <lineage>
        <taxon>Eukaryota</taxon>
        <taxon>Metazoa</taxon>
        <taxon>Ecdysozoa</taxon>
        <taxon>Nematoda</taxon>
        <taxon>Chromadorea</taxon>
        <taxon>Rhabditida</taxon>
        <taxon>Rhabditina</taxon>
        <taxon>Rhabditomorpha</taxon>
        <taxon>Strongyloidea</taxon>
        <taxon>Heligmosomidae</taxon>
        <taxon>Heligmosomoides</taxon>
    </lineage>
</organism>
<keyword evidence="3" id="KW-1185">Reference proteome</keyword>
<evidence type="ECO:0000259" key="1">
    <source>
        <dbReference type="PROSITE" id="PS50279"/>
    </source>
</evidence>
<feature type="domain" description="BPTI/Kunitz inhibitor" evidence="1">
    <location>
        <begin position="669"/>
        <end position="719"/>
    </location>
</feature>
<dbReference type="Pfam" id="PF14625">
    <property type="entry name" value="Lustrin_cystein"/>
    <property type="match status" value="4"/>
</dbReference>
<dbReference type="InterPro" id="IPR053014">
    <property type="entry name" value="Cuticle_assoc_divergent"/>
</dbReference>
<dbReference type="SUPFAM" id="SSF57362">
    <property type="entry name" value="BPTI-like"/>
    <property type="match status" value="4"/>
</dbReference>
<feature type="domain" description="BPTI/Kunitz inhibitor" evidence="1">
    <location>
        <begin position="399"/>
        <end position="449"/>
    </location>
</feature>
<feature type="domain" description="BPTI/Kunitz inhibitor" evidence="1">
    <location>
        <begin position="528"/>
        <end position="582"/>
    </location>
</feature>
<dbReference type="EMBL" id="UZAH01026239">
    <property type="protein sequence ID" value="VDO77605.1"/>
    <property type="molecule type" value="Genomic_DNA"/>
</dbReference>
<reference evidence="4" key="2">
    <citation type="submission" date="2019-09" db="UniProtKB">
        <authorList>
            <consortium name="WormBaseParasite"/>
        </authorList>
    </citation>
    <scope>IDENTIFICATION</scope>
</reference>
<dbReference type="OrthoDB" id="4473401at2759"/>
<dbReference type="PROSITE" id="PS50279">
    <property type="entry name" value="BPTI_KUNITZ_2"/>
    <property type="match status" value="4"/>
</dbReference>
<dbReference type="GO" id="GO:0004867">
    <property type="term" value="F:serine-type endopeptidase inhibitor activity"/>
    <property type="evidence" value="ECO:0007669"/>
    <property type="project" value="InterPro"/>
</dbReference>
<sequence length="719" mass="80083">MLIERDGVATPPPWPDVTWTLLNGFLTRGGCELRAAEFAARKSGIPCMGTKRRGDYHYQQQSRVPPQRTLMYPVRTNCQYMWCNQNRYRWNYRPTGIAQPQINIPAVVRPVPIIIPPLTMVTSTPYPRSFTFTTATTTFPMLTSEATTTTELPTPPPEVIEISSTTRFLRPERKQSNRTSNSSPLSLEIYLVLDTNLHRAEFFNPCPSGRPLMNEFETPITCNYLNQPNGGCPEDYWCHTGASFATTSCCPRTETVDKCEMRRDTGEGNELVARWYYDRNAKQCRRFLYKGIRGNLNNFVTKTQCMDACESSEFTQKEVRRLRRESGTTANRSTVVTQSSSIDLTNPCRFGEPAKHKNQTRMLCGPNDTFSCPSNYYCHLGETPETAVCCESSGLTDPCLLSLNVGQGKALLKRYYYNTFSKRCTEFVYRGTKGNENNFLTNKQCQDVCQKWSNPCPTSVNLASKKECSLNGTECSAGQWCHVGSSQATSVCCPGGVLAFRESVKGNFNNVKISKSANCIASASPDPCSLPMESGEGGMDLPRWYADPNDDTCTRQCKPFVYKGAKGNQNNFLTKTLCERKCKRHDNCVTRVKSASSGECKSPCGTGEMLMTPTKEPRLCSPTSPCPQSHWCHVGLTPETTVCCSAGKTCYSSALGTELMKAVPVANTCELPLMKGDGNSHLTRWHFDSTKRKCVKFIYSGEGGNQVRVDASASFFALL</sequence>
<accession>A0A3P8BYG9</accession>
<evidence type="ECO:0000313" key="2">
    <source>
        <dbReference type="EMBL" id="VDO77605.1"/>
    </source>
</evidence>
<reference evidence="2 3" key="1">
    <citation type="submission" date="2018-11" db="EMBL/GenBank/DDBJ databases">
        <authorList>
            <consortium name="Pathogen Informatics"/>
        </authorList>
    </citation>
    <scope>NUCLEOTIDE SEQUENCE [LARGE SCALE GENOMIC DNA]</scope>
</reference>
<feature type="domain" description="BPTI/Kunitz inhibitor" evidence="1">
    <location>
        <begin position="259"/>
        <end position="309"/>
    </location>
</feature>
<protein>
    <submittedName>
        <fullName evidence="4">Kunitz/Bovine pancreatic trypsin inhibitor domain protein</fullName>
    </submittedName>
</protein>
<dbReference type="InterPro" id="IPR028150">
    <property type="entry name" value="Lustrin_cystein"/>
</dbReference>